<name>L8GQG0_ACACF</name>
<dbReference type="VEuPathDB" id="AmoebaDB:ACA1_306890"/>
<feature type="compositionally biased region" description="Polar residues" evidence="1">
    <location>
        <begin position="90"/>
        <end position="101"/>
    </location>
</feature>
<feature type="region of interest" description="Disordered" evidence="1">
    <location>
        <begin position="168"/>
        <end position="189"/>
    </location>
</feature>
<reference evidence="2 3" key="1">
    <citation type="journal article" date="2013" name="Genome Biol.">
        <title>Genome of Acanthamoeba castellanii highlights extensive lateral gene transfer and early evolution of tyrosine kinase signaling.</title>
        <authorList>
            <person name="Clarke M."/>
            <person name="Lohan A.J."/>
            <person name="Liu B."/>
            <person name="Lagkouvardos I."/>
            <person name="Roy S."/>
            <person name="Zafar N."/>
            <person name="Bertelli C."/>
            <person name="Schilde C."/>
            <person name="Kianianmomeni A."/>
            <person name="Burglin T.R."/>
            <person name="Frech C."/>
            <person name="Turcotte B."/>
            <person name="Kopec K.O."/>
            <person name="Synnott J.M."/>
            <person name="Choo C."/>
            <person name="Paponov I."/>
            <person name="Finkler A."/>
            <person name="Soon Heng Tan C."/>
            <person name="Hutchins A.P."/>
            <person name="Weinmeier T."/>
            <person name="Rattei T."/>
            <person name="Chu J.S."/>
            <person name="Gimenez G."/>
            <person name="Irimia M."/>
            <person name="Rigden D.J."/>
            <person name="Fitzpatrick D.A."/>
            <person name="Lorenzo-Morales J."/>
            <person name="Bateman A."/>
            <person name="Chiu C.H."/>
            <person name="Tang P."/>
            <person name="Hegemann P."/>
            <person name="Fromm H."/>
            <person name="Raoult D."/>
            <person name="Greub G."/>
            <person name="Miranda-Saavedra D."/>
            <person name="Chen N."/>
            <person name="Nash P."/>
            <person name="Ginger M.L."/>
            <person name="Horn M."/>
            <person name="Schaap P."/>
            <person name="Caler L."/>
            <person name="Loftus B."/>
        </authorList>
    </citation>
    <scope>NUCLEOTIDE SEQUENCE [LARGE SCALE GENOMIC DNA]</scope>
    <source>
        <strain evidence="2 3">Neff</strain>
    </source>
</reference>
<protein>
    <submittedName>
        <fullName evidence="2">Uncharacterized protein</fullName>
    </submittedName>
</protein>
<evidence type="ECO:0000256" key="1">
    <source>
        <dbReference type="SAM" id="MobiDB-lite"/>
    </source>
</evidence>
<accession>L8GQG0</accession>
<organism evidence="2 3">
    <name type="scientific">Acanthamoeba castellanii (strain ATCC 30010 / Neff)</name>
    <dbReference type="NCBI Taxonomy" id="1257118"/>
    <lineage>
        <taxon>Eukaryota</taxon>
        <taxon>Amoebozoa</taxon>
        <taxon>Discosea</taxon>
        <taxon>Longamoebia</taxon>
        <taxon>Centramoebida</taxon>
        <taxon>Acanthamoebidae</taxon>
        <taxon>Acanthamoeba</taxon>
    </lineage>
</organism>
<feature type="compositionally biased region" description="Low complexity" evidence="1">
    <location>
        <begin position="175"/>
        <end position="189"/>
    </location>
</feature>
<evidence type="ECO:0000313" key="2">
    <source>
        <dbReference type="EMBL" id="ELR14893.1"/>
    </source>
</evidence>
<dbReference type="KEGG" id="acan:ACA1_306890"/>
<dbReference type="GeneID" id="14915499"/>
<dbReference type="EMBL" id="KB008042">
    <property type="protein sequence ID" value="ELR14893.1"/>
    <property type="molecule type" value="Genomic_DNA"/>
</dbReference>
<gene>
    <name evidence="2" type="ORF">ACA1_306890</name>
</gene>
<feature type="compositionally biased region" description="Low complexity" evidence="1">
    <location>
        <begin position="102"/>
        <end position="116"/>
    </location>
</feature>
<dbReference type="Proteomes" id="UP000011083">
    <property type="component" value="Unassembled WGS sequence"/>
</dbReference>
<sequence>MTRDLQTEATWAPWWMGWRAGREAPTPIEERRDATSAPRREARSPTASSHDTESISQHQQQPPRATRQKTTHAAPPRQQERTRAAPQPQPQSRAEPTSNKQTSSPESPAASSAPTTSLPPTPPTRDELLLGFFHHNATEEGLSYTLCVLPAGDDRTRGEWELYEDFDPTKRSHTSTRPAPSTTTRRRTTWSGRWSLRPERDGFGWVELLKTAEAVQENGRTVEQQCLMSQCCPYNVTTENSAADGSRRKVMGIMLNAFDRSGGLFLTRAL</sequence>
<proteinExistence type="predicted"/>
<feature type="compositionally biased region" description="Basic and acidic residues" evidence="1">
    <location>
        <begin position="28"/>
        <end position="43"/>
    </location>
</feature>
<dbReference type="AlphaFoldDB" id="L8GQG0"/>
<keyword evidence="3" id="KW-1185">Reference proteome</keyword>
<feature type="region of interest" description="Disordered" evidence="1">
    <location>
        <begin position="1"/>
        <end position="127"/>
    </location>
</feature>
<evidence type="ECO:0000313" key="3">
    <source>
        <dbReference type="Proteomes" id="UP000011083"/>
    </source>
</evidence>
<dbReference type="RefSeq" id="XP_004336906.1">
    <property type="nucleotide sequence ID" value="XM_004336858.1"/>
</dbReference>
<feature type="compositionally biased region" description="Polar residues" evidence="1">
    <location>
        <begin position="45"/>
        <end position="63"/>
    </location>
</feature>